<comment type="similarity">
    <text evidence="2 11">Belongs to the glycosyl hydrolase 72 family.</text>
</comment>
<keyword evidence="3 11" id="KW-0336">GPI-anchor</keyword>
<keyword evidence="8" id="KW-0325">Glycoprotein</keyword>
<dbReference type="PANTHER" id="PTHR31468:SF2">
    <property type="entry name" value="1,3-BETA-GLUCANOSYLTRANSFERASE GAS1"/>
    <property type="match status" value="1"/>
</dbReference>
<dbReference type="GO" id="GO:0098552">
    <property type="term" value="C:side of membrane"/>
    <property type="evidence" value="ECO:0007669"/>
    <property type="project" value="UniProtKB-KW"/>
</dbReference>
<keyword evidence="12" id="KW-1133">Transmembrane helix</keyword>
<feature type="transmembrane region" description="Helical" evidence="12">
    <location>
        <begin position="510"/>
        <end position="531"/>
    </location>
</feature>
<keyword evidence="7" id="KW-1015">Disulfide bond</keyword>
<protein>
    <recommendedName>
        <fullName evidence="11">1,3-beta-glucanosyltransferase</fullName>
        <ecNumber evidence="11">2.4.1.-</ecNumber>
    </recommendedName>
</protein>
<evidence type="ECO:0000256" key="5">
    <source>
        <dbReference type="ARBA" id="ARBA00022729"/>
    </source>
</evidence>
<dbReference type="GO" id="GO:0031505">
    <property type="term" value="P:fungal-type cell wall organization"/>
    <property type="evidence" value="ECO:0007669"/>
    <property type="project" value="TreeGrafter"/>
</dbReference>
<dbReference type="SUPFAM" id="SSF51445">
    <property type="entry name" value="(Trans)glycosidases"/>
    <property type="match status" value="1"/>
</dbReference>
<keyword evidence="5 11" id="KW-0732">Signal</keyword>
<dbReference type="OrthoDB" id="421038at2759"/>
<evidence type="ECO:0000256" key="3">
    <source>
        <dbReference type="ARBA" id="ARBA00022622"/>
    </source>
</evidence>
<evidence type="ECO:0000256" key="4">
    <source>
        <dbReference type="ARBA" id="ARBA00022679"/>
    </source>
</evidence>
<evidence type="ECO:0000256" key="11">
    <source>
        <dbReference type="RuleBase" id="RU361209"/>
    </source>
</evidence>
<evidence type="ECO:0000256" key="1">
    <source>
        <dbReference type="ARBA" id="ARBA00004609"/>
    </source>
</evidence>
<keyword evidence="15" id="KW-1185">Reference proteome</keyword>
<accession>A0A2I2FEF7</accession>
<evidence type="ECO:0000256" key="9">
    <source>
        <dbReference type="ARBA" id="ARBA00023288"/>
    </source>
</evidence>
<evidence type="ECO:0000313" key="14">
    <source>
        <dbReference type="EMBL" id="PLB39012.1"/>
    </source>
</evidence>
<dbReference type="Proteomes" id="UP000234585">
    <property type="component" value="Unassembled WGS sequence"/>
</dbReference>
<dbReference type="InterPro" id="IPR012946">
    <property type="entry name" value="X8"/>
</dbReference>
<dbReference type="Gene3D" id="1.20.58.1040">
    <property type="match status" value="1"/>
</dbReference>
<dbReference type="GeneID" id="36525566"/>
<comment type="function">
    <text evidence="10">Splits internally a 1,3-beta-glucan molecule and transfers the newly generated reducing end (the donor) to the non-reducing end of another 1,3-beta-glucan molecule (the acceptor) forming a 1,3-beta linkage, resulting in the elongation of 1,3-beta-glucan chains in the cell wall. Involved in cell wall morphogenesis.</text>
</comment>
<name>A0A2I2FEF7_ASPCN</name>
<dbReference type="InterPro" id="IPR004886">
    <property type="entry name" value="Glucanosyltransferase"/>
</dbReference>
<reference evidence="14 15" key="1">
    <citation type="submission" date="2017-12" db="EMBL/GenBank/DDBJ databases">
        <authorList>
            <consortium name="DOE Joint Genome Institute"/>
            <person name="Haridas S."/>
            <person name="Kjaerbolling I."/>
            <person name="Vesth T.C."/>
            <person name="Frisvad J.C."/>
            <person name="Nybo J.L."/>
            <person name="Theobald S."/>
            <person name="Kuo A."/>
            <person name="Bowyer P."/>
            <person name="Matsuda Y."/>
            <person name="Mondo S."/>
            <person name="Lyhne E.K."/>
            <person name="Kogle M.E."/>
            <person name="Clum A."/>
            <person name="Lipzen A."/>
            <person name="Salamov A."/>
            <person name="Ngan C.Y."/>
            <person name="Daum C."/>
            <person name="Chiniquy J."/>
            <person name="Barry K."/>
            <person name="LaButti K."/>
            <person name="Simmons B.A."/>
            <person name="Magnuson J.K."/>
            <person name="Mortensen U.H."/>
            <person name="Larsen T.O."/>
            <person name="Grigoriev I.V."/>
            <person name="Baker S.E."/>
            <person name="Andersen M.R."/>
            <person name="Nordberg H.P."/>
            <person name="Cantor M.N."/>
            <person name="Hua S.X."/>
        </authorList>
    </citation>
    <scope>NUCLEOTIDE SEQUENCE [LARGE SCALE GENOMIC DNA]</scope>
    <source>
        <strain evidence="14 15">CBS 102.13</strain>
    </source>
</reference>
<dbReference type="STRING" id="41067.A0A2I2FEF7"/>
<evidence type="ECO:0000256" key="8">
    <source>
        <dbReference type="ARBA" id="ARBA00023180"/>
    </source>
</evidence>
<dbReference type="Pfam" id="PF07983">
    <property type="entry name" value="X8"/>
    <property type="match status" value="1"/>
</dbReference>
<gene>
    <name evidence="14" type="ORF">BDW47DRAFT_18889</name>
</gene>
<feature type="domain" description="X8" evidence="13">
    <location>
        <begin position="378"/>
        <end position="468"/>
    </location>
</feature>
<keyword evidence="9 11" id="KW-0449">Lipoprotein</keyword>
<dbReference type="AlphaFoldDB" id="A0A2I2FEF7"/>
<keyword evidence="12" id="KW-0812">Transmembrane</keyword>
<sequence length="532" mass="58577">MRLSTILASTAVLAGSMVSAELDPIVMKGQKFFYKTSGKEFFMRGIAYQQEWAGKGSDSGGKKYKDSIADVEGCKRDIPLLKELKTNTIRAYQIDPKADHKECMKMLDEAGIYVVADLSEPATSINRKDPKWNDDLYERYTAVIDELAPYSNVIGFFAGNEVTNDKKNTEASAFVKAAVRDMKQYIKRKNYRKMGVGYATNDDAEIRDNLVDYFYCGEEDETVDFWGYNIYSWCGDSSFEKSGYDDVVKQFTGFSVPVFFAEYGCNEVKPRPFTEVKALYGDKMTPAISGGIMYMYFQEDNEYGLVELDDGKAKKLKDFGAFKKQMEKVDPKGTTLDEYTAKNIELRQCPNISGTWKAHEKLPPTPNRELCKCMVKSLSCKAKDDIDPEDLGDLFGSVCGMDKEACAGFATNPKKGSYGAYSMCNPTEQLSHAYNTYYELNGKKDTACDFDGTAELDDAEKPEGNCAKLIKEAGKDGSGTVNAAPTAGDGEGSASGTSAASPLAIPSFNFGILSLSAYLVCAMTAGAGMIFM</sequence>
<dbReference type="SMART" id="SM00768">
    <property type="entry name" value="X8"/>
    <property type="match status" value="1"/>
</dbReference>
<feature type="signal peptide" evidence="11">
    <location>
        <begin position="1"/>
        <end position="20"/>
    </location>
</feature>
<dbReference type="InterPro" id="IPR017853">
    <property type="entry name" value="GH"/>
</dbReference>
<evidence type="ECO:0000256" key="10">
    <source>
        <dbReference type="ARBA" id="ARBA00025026"/>
    </source>
</evidence>
<dbReference type="EC" id="2.4.1.-" evidence="11"/>
<evidence type="ECO:0000256" key="7">
    <source>
        <dbReference type="ARBA" id="ARBA00023157"/>
    </source>
</evidence>
<dbReference type="GO" id="GO:0005886">
    <property type="term" value="C:plasma membrane"/>
    <property type="evidence" value="ECO:0007669"/>
    <property type="project" value="UniProtKB-SubCell"/>
</dbReference>
<keyword evidence="6 11" id="KW-0472">Membrane</keyword>
<evidence type="ECO:0000256" key="12">
    <source>
        <dbReference type="SAM" id="Phobius"/>
    </source>
</evidence>
<evidence type="ECO:0000256" key="2">
    <source>
        <dbReference type="ARBA" id="ARBA00007528"/>
    </source>
</evidence>
<dbReference type="GO" id="GO:0042124">
    <property type="term" value="F:1,3-beta-glucanosyltransferase activity"/>
    <property type="evidence" value="ECO:0007669"/>
    <property type="project" value="TreeGrafter"/>
</dbReference>
<evidence type="ECO:0000313" key="15">
    <source>
        <dbReference type="Proteomes" id="UP000234585"/>
    </source>
</evidence>
<dbReference type="FunFam" id="3.20.20.80:FF:000038">
    <property type="entry name" value="1,3-beta-glucanosyltransferase"/>
    <property type="match status" value="1"/>
</dbReference>
<dbReference type="Gene3D" id="3.20.20.80">
    <property type="entry name" value="Glycosidases"/>
    <property type="match status" value="1"/>
</dbReference>
<dbReference type="Pfam" id="PF03198">
    <property type="entry name" value="Glyco_hydro_72"/>
    <property type="match status" value="1"/>
</dbReference>
<comment type="subcellular location">
    <subcellularLocation>
        <location evidence="1 11">Cell membrane</location>
        <topology evidence="1 11">Lipid-anchor</topology>
        <topology evidence="1 11">GPI-anchor</topology>
    </subcellularLocation>
</comment>
<evidence type="ECO:0000259" key="13">
    <source>
        <dbReference type="SMART" id="SM00768"/>
    </source>
</evidence>
<evidence type="ECO:0000256" key="6">
    <source>
        <dbReference type="ARBA" id="ARBA00023136"/>
    </source>
</evidence>
<dbReference type="GO" id="GO:0071970">
    <property type="term" value="P:fungal-type cell wall (1-&gt;3)-beta-D-glucan biosynthetic process"/>
    <property type="evidence" value="ECO:0007669"/>
    <property type="project" value="TreeGrafter"/>
</dbReference>
<feature type="chain" id="PRO_5013984279" description="1,3-beta-glucanosyltransferase" evidence="11">
    <location>
        <begin position="21"/>
        <end position="532"/>
    </location>
</feature>
<dbReference type="EMBL" id="KZ559132">
    <property type="protein sequence ID" value="PLB39012.1"/>
    <property type="molecule type" value="Genomic_DNA"/>
</dbReference>
<organism evidence="14 15">
    <name type="scientific">Aspergillus candidus</name>
    <dbReference type="NCBI Taxonomy" id="41067"/>
    <lineage>
        <taxon>Eukaryota</taxon>
        <taxon>Fungi</taxon>
        <taxon>Dikarya</taxon>
        <taxon>Ascomycota</taxon>
        <taxon>Pezizomycotina</taxon>
        <taxon>Eurotiomycetes</taxon>
        <taxon>Eurotiomycetidae</taxon>
        <taxon>Eurotiales</taxon>
        <taxon>Aspergillaceae</taxon>
        <taxon>Aspergillus</taxon>
        <taxon>Aspergillus subgen. Circumdati</taxon>
    </lineage>
</organism>
<proteinExistence type="inferred from homology"/>
<keyword evidence="4 11" id="KW-0808">Transferase</keyword>
<dbReference type="PANTHER" id="PTHR31468">
    <property type="entry name" value="1,3-BETA-GLUCANOSYLTRANSFERASE GAS1"/>
    <property type="match status" value="1"/>
</dbReference>
<dbReference type="RefSeq" id="XP_024673024.1">
    <property type="nucleotide sequence ID" value="XM_024818406.1"/>
</dbReference>